<evidence type="ECO:0000313" key="3">
    <source>
        <dbReference type="Proteomes" id="UP001239083"/>
    </source>
</evidence>
<organism evidence="2 3">
    <name type="scientific">Agromyces ramosus</name>
    <dbReference type="NCBI Taxonomy" id="33879"/>
    <lineage>
        <taxon>Bacteria</taxon>
        <taxon>Bacillati</taxon>
        <taxon>Actinomycetota</taxon>
        <taxon>Actinomycetes</taxon>
        <taxon>Micrococcales</taxon>
        <taxon>Microbacteriaceae</taxon>
        <taxon>Agromyces</taxon>
    </lineage>
</organism>
<accession>A0ABU0RBE9</accession>
<feature type="region of interest" description="Disordered" evidence="1">
    <location>
        <begin position="1"/>
        <end position="91"/>
    </location>
</feature>
<dbReference type="RefSeq" id="WP_307041853.1">
    <property type="nucleotide sequence ID" value="NZ_JAUSYY010000001.1"/>
</dbReference>
<protein>
    <submittedName>
        <fullName evidence="2">Uncharacterized protein</fullName>
    </submittedName>
</protein>
<feature type="compositionally biased region" description="Basic and acidic residues" evidence="1">
    <location>
        <begin position="33"/>
        <end position="46"/>
    </location>
</feature>
<keyword evidence="3" id="KW-1185">Reference proteome</keyword>
<evidence type="ECO:0000256" key="1">
    <source>
        <dbReference type="SAM" id="MobiDB-lite"/>
    </source>
</evidence>
<dbReference type="Proteomes" id="UP001239083">
    <property type="component" value="Unassembled WGS sequence"/>
</dbReference>
<proteinExistence type="predicted"/>
<name>A0ABU0RBE9_9MICO</name>
<feature type="compositionally biased region" description="Basic and acidic residues" evidence="1">
    <location>
        <begin position="82"/>
        <end position="91"/>
    </location>
</feature>
<sequence length="91" mass="9854">MGHPLGRSPETLTNPDDQPDGADAGADPSSEIEDLRRAEQQRRMRDLPPQSGEGTALSDQDAAIRRGEDPLDQHKPGPPRNDPLDPDGHVD</sequence>
<comment type="caution">
    <text evidence="2">The sequence shown here is derived from an EMBL/GenBank/DDBJ whole genome shotgun (WGS) entry which is preliminary data.</text>
</comment>
<dbReference type="EMBL" id="JAUSYY010000001">
    <property type="protein sequence ID" value="MDQ0894536.1"/>
    <property type="molecule type" value="Genomic_DNA"/>
</dbReference>
<evidence type="ECO:0000313" key="2">
    <source>
        <dbReference type="EMBL" id="MDQ0894536.1"/>
    </source>
</evidence>
<reference evidence="2 3" key="1">
    <citation type="submission" date="2023-07" db="EMBL/GenBank/DDBJ databases">
        <title>Comparative genomics of wheat-associated soil bacteria to identify genetic determinants of phenazine resistance.</title>
        <authorList>
            <person name="Mouncey N."/>
        </authorList>
    </citation>
    <scope>NUCLEOTIDE SEQUENCE [LARGE SCALE GENOMIC DNA]</scope>
    <source>
        <strain evidence="2 3">V3I3</strain>
    </source>
</reference>
<feature type="compositionally biased region" description="Basic and acidic residues" evidence="1">
    <location>
        <begin position="62"/>
        <end position="75"/>
    </location>
</feature>
<gene>
    <name evidence="2" type="ORF">QFZ26_002091</name>
</gene>